<gene>
    <name evidence="2" type="ORF">QX51_14245</name>
</gene>
<dbReference type="CDD" id="cd09911">
    <property type="entry name" value="Lin0431_like"/>
    <property type="match status" value="1"/>
</dbReference>
<keyword evidence="1" id="KW-1133">Transmembrane helix</keyword>
<organism evidence="2 3">
    <name type="scientific">Terrisporobacter othiniensis</name>
    <dbReference type="NCBI Taxonomy" id="1577792"/>
    <lineage>
        <taxon>Bacteria</taxon>
        <taxon>Bacillati</taxon>
        <taxon>Bacillota</taxon>
        <taxon>Clostridia</taxon>
        <taxon>Peptostreptococcales</taxon>
        <taxon>Peptostreptococcaceae</taxon>
        <taxon>Terrisporobacter</taxon>
    </lineage>
</organism>
<keyword evidence="3" id="KW-1185">Reference proteome</keyword>
<keyword evidence="1" id="KW-0472">Membrane</keyword>
<name>A0A0B3W1W5_9FIRM</name>
<dbReference type="Pfam" id="PF07009">
    <property type="entry name" value="NusG_II"/>
    <property type="match status" value="1"/>
</dbReference>
<accession>A0A0B3W1W5</accession>
<evidence type="ECO:0000256" key="1">
    <source>
        <dbReference type="SAM" id="Phobius"/>
    </source>
</evidence>
<feature type="transmembrane region" description="Helical" evidence="1">
    <location>
        <begin position="6"/>
        <end position="26"/>
    </location>
</feature>
<dbReference type="Proteomes" id="UP000031189">
    <property type="component" value="Unassembled WGS sequence"/>
</dbReference>
<comment type="caution">
    <text evidence="2">The sequence shown here is derived from an EMBL/GenBank/DDBJ whole genome shotgun (WGS) entry which is preliminary data.</text>
</comment>
<sequence>MKKKDFILIFAVLLVIVTTFGINYFLNTKRGENIEIYVDNKLYKTYSIDDDEEIKIKSEGGYNIVKIHDHGVEITEASCPDKVCVNSGFITKPSESIVCLPNKIHIKITTHDNNKNENEEDVISN</sequence>
<dbReference type="RefSeq" id="WP_039680566.1">
    <property type="nucleotide sequence ID" value="NZ_JAWGXO010000012.1"/>
</dbReference>
<evidence type="ECO:0000313" key="3">
    <source>
        <dbReference type="Proteomes" id="UP000031189"/>
    </source>
</evidence>
<dbReference type="AlphaFoldDB" id="A0A0B3W1W5"/>
<reference evidence="2 3" key="1">
    <citation type="submission" date="2014-12" db="EMBL/GenBank/DDBJ databases">
        <title>Draft genome sequence of Terrisporobacter sp. 08-306576, isolated from the blood culture of a bacteremia patient.</title>
        <authorList>
            <person name="Lund L.C."/>
            <person name="Sydenham T.V."/>
            <person name="Hogh S.V."/>
            <person name="Skov M.N."/>
            <person name="Kemp M."/>
            <person name="Justesen U.S."/>
        </authorList>
    </citation>
    <scope>NUCLEOTIDE SEQUENCE [LARGE SCALE GENOMIC DNA]</scope>
    <source>
        <strain evidence="2 3">08-306576</strain>
    </source>
</reference>
<dbReference type="Gene3D" id="2.60.320.10">
    <property type="entry name" value="N-utilization substance G protein NusG, insert domain"/>
    <property type="match status" value="1"/>
</dbReference>
<keyword evidence="1" id="KW-0812">Transmembrane</keyword>
<dbReference type="OrthoDB" id="47603at2"/>
<protein>
    <submittedName>
        <fullName evidence="2">Uncharacterized protein</fullName>
    </submittedName>
</protein>
<dbReference type="STRING" id="1577792.QX51_14245"/>
<dbReference type="EMBL" id="JWHR01000115">
    <property type="protein sequence ID" value="KHS56242.1"/>
    <property type="molecule type" value="Genomic_DNA"/>
</dbReference>
<proteinExistence type="predicted"/>
<evidence type="ECO:0000313" key="2">
    <source>
        <dbReference type="EMBL" id="KHS56242.1"/>
    </source>
</evidence>
<dbReference type="InterPro" id="IPR038690">
    <property type="entry name" value="NusG_2_sf"/>
</dbReference>